<name>A0A062V433_9EURY</name>
<dbReference type="Proteomes" id="UP000027153">
    <property type="component" value="Unassembled WGS sequence"/>
</dbReference>
<organism evidence="1 2">
    <name type="scientific">Candidatus Methanoperedens nitratireducens</name>
    <dbReference type="NCBI Taxonomy" id="1392998"/>
    <lineage>
        <taxon>Archaea</taxon>
        <taxon>Methanobacteriati</taxon>
        <taxon>Methanobacteriota</taxon>
        <taxon>Stenosarchaea group</taxon>
        <taxon>Methanomicrobia</taxon>
        <taxon>Methanosarcinales</taxon>
        <taxon>ANME-2 cluster</taxon>
        <taxon>Candidatus Methanoperedentaceae</taxon>
        <taxon>Candidatus Methanoperedens</taxon>
    </lineage>
</organism>
<dbReference type="EMBL" id="JMIY01000007">
    <property type="protein sequence ID" value="KCZ70569.1"/>
    <property type="molecule type" value="Genomic_DNA"/>
</dbReference>
<keyword evidence="2" id="KW-1185">Reference proteome</keyword>
<proteinExistence type="predicted"/>
<dbReference type="OrthoDB" id="148008at2157"/>
<protein>
    <submittedName>
        <fullName evidence="1">Uncharacterized protein</fullName>
    </submittedName>
</protein>
<dbReference type="AlphaFoldDB" id="A0A062V433"/>
<reference evidence="1 2" key="1">
    <citation type="journal article" date="2013" name="Nature">
        <title>Anaerobic oxidation of methane coupled to nitrate reduction in a novel archaeal lineage.</title>
        <authorList>
            <person name="Haroon M.F."/>
            <person name="Hu S."/>
            <person name="Shi Y."/>
            <person name="Imelfort M."/>
            <person name="Keller J."/>
            <person name="Hugenholtz P."/>
            <person name="Yuan Z."/>
            <person name="Tyson G.W."/>
        </authorList>
    </citation>
    <scope>NUCLEOTIDE SEQUENCE [LARGE SCALE GENOMIC DNA]</scope>
    <source>
        <strain evidence="1 2">ANME-2d</strain>
    </source>
</reference>
<gene>
    <name evidence="1" type="ORF">ANME2D_02590</name>
</gene>
<evidence type="ECO:0000313" key="2">
    <source>
        <dbReference type="Proteomes" id="UP000027153"/>
    </source>
</evidence>
<comment type="caution">
    <text evidence="1">The sequence shown here is derived from an EMBL/GenBank/DDBJ whole genome shotgun (WGS) entry which is preliminary data.</text>
</comment>
<accession>A0A062V433</accession>
<dbReference type="RefSeq" id="WP_052368912.1">
    <property type="nucleotide sequence ID" value="NZ_JMIY01000007.1"/>
</dbReference>
<sequence>MRNLVFVIFTVLVLIFLVLPFTEGKNQKNSLDITSLTINFDKTGAIFTVNYDLSKLPRLYILFLGSRGLEPKVKAVFSNFDYEIIKMDQDKAVLRVENITRYDKGYYLHDSRIKFGEGISVIDIYTPDSPYPKRYSNPYLFNWDNVPGNESFRLNIFLKDDLGIDWAVNAQILKSDDNRTISVFTEERYIEIALDKNNGKALLRTSDSETYELQVKKDKDGLGIYSPYIYSTPNIYYRS</sequence>
<evidence type="ECO:0000313" key="1">
    <source>
        <dbReference type="EMBL" id="KCZ70569.1"/>
    </source>
</evidence>